<organism evidence="6 7">
    <name type="scientific">Fusarium kuroshium</name>
    <dbReference type="NCBI Taxonomy" id="2010991"/>
    <lineage>
        <taxon>Eukaryota</taxon>
        <taxon>Fungi</taxon>
        <taxon>Dikarya</taxon>
        <taxon>Ascomycota</taxon>
        <taxon>Pezizomycotina</taxon>
        <taxon>Sordariomycetes</taxon>
        <taxon>Hypocreomycetidae</taxon>
        <taxon>Hypocreales</taxon>
        <taxon>Nectriaceae</taxon>
        <taxon>Fusarium</taxon>
        <taxon>Fusarium solani species complex</taxon>
    </lineage>
</organism>
<sequence>MTNETSPAFVNPLLWEDLPDMEVIRVDDVYYMSASSFHFSPGAPLLRSYNLVDWEYIGHSVPDLAAFSPKFRLDGKNALGYIKGVWASTLKYRKSNGLFYWYGAIQGTNETFIYTAKNPEGPWTTHPPIEHYYYDCGVLIDEDDSFYMAYGTKTIHVAKLSADGLKQVSTQPVHESEHFLEGARMYNIKGKYYIWLTKPWAGQYVLKSDTGPLGPYECRNVIGSIRAPVPGAGPPHQGGLVETADGKWYYMAFIDAFPTGRIPVLAPVEFDNEGWPSIVADYPDECGQWRVEYPPAVKHCSAEKPKTCWREHSFNGDELEHCWEWNQSPENSKWSIQDNQLVLQTAVVTDCLYLAPNTLTHRTLGPRSTATFCVDWSKLKDGDRAGASIFRDHSAYIGIHKDGDKAKLVYVDDLTLGPVDKLVNWLGGRPVAGDWGVTSKGSVKEEAPLTKQRVWLRIHVNVAAACVDGYEKEPRQATFEYSTDGVTFERFGPVFTLTNCGDGWIGYRFGVFNFATKALGGQLVVESCTIEK</sequence>
<dbReference type="Proteomes" id="UP000277212">
    <property type="component" value="Unassembled WGS sequence"/>
</dbReference>
<evidence type="ECO:0000256" key="2">
    <source>
        <dbReference type="ARBA" id="ARBA00022801"/>
    </source>
</evidence>
<dbReference type="STRING" id="2010991.A0A3M2S2Q3"/>
<dbReference type="InterPro" id="IPR051795">
    <property type="entry name" value="Glycosyl_Hydrlase_43"/>
</dbReference>
<dbReference type="SUPFAM" id="SSF75005">
    <property type="entry name" value="Arabinanase/levansucrase/invertase"/>
    <property type="match status" value="1"/>
</dbReference>
<evidence type="ECO:0000256" key="3">
    <source>
        <dbReference type="ARBA" id="ARBA00023295"/>
    </source>
</evidence>
<proteinExistence type="inferred from homology"/>
<dbReference type="OrthoDB" id="2139957at2759"/>
<dbReference type="Gene3D" id="2.60.120.200">
    <property type="match status" value="1"/>
</dbReference>
<gene>
    <name evidence="6" type="ORF">CDV36_008537</name>
</gene>
<dbReference type="PANTHER" id="PTHR42812">
    <property type="entry name" value="BETA-XYLOSIDASE"/>
    <property type="match status" value="1"/>
</dbReference>
<evidence type="ECO:0000256" key="4">
    <source>
        <dbReference type="RuleBase" id="RU361187"/>
    </source>
</evidence>
<accession>A0A3M2S2Q3</accession>
<dbReference type="AlphaFoldDB" id="A0A3M2S2Q3"/>
<comment type="similarity">
    <text evidence="1 4">Belongs to the glycosyl hydrolase 43 family.</text>
</comment>
<feature type="domain" description="Beta-xylosidase C-terminal Concanavalin A-like" evidence="5">
    <location>
        <begin position="313"/>
        <end position="411"/>
    </location>
</feature>
<comment type="caution">
    <text evidence="6">The sequence shown here is derived from an EMBL/GenBank/DDBJ whole genome shotgun (WGS) entry which is preliminary data.</text>
</comment>
<dbReference type="PANTHER" id="PTHR42812:SF15">
    <property type="entry name" value="HYDROLASE, PUTATIVE (AFU_ORTHOLOGUE AFUA_2G00930)-RELATED"/>
    <property type="match status" value="1"/>
</dbReference>
<evidence type="ECO:0000313" key="6">
    <source>
        <dbReference type="EMBL" id="RMJ11813.1"/>
    </source>
</evidence>
<keyword evidence="3 4" id="KW-0326">Glycosidase</keyword>
<dbReference type="EMBL" id="NKUJ01000155">
    <property type="protein sequence ID" value="RMJ11813.1"/>
    <property type="molecule type" value="Genomic_DNA"/>
</dbReference>
<dbReference type="GO" id="GO:0005975">
    <property type="term" value="P:carbohydrate metabolic process"/>
    <property type="evidence" value="ECO:0007669"/>
    <property type="project" value="InterPro"/>
</dbReference>
<evidence type="ECO:0000313" key="7">
    <source>
        <dbReference type="Proteomes" id="UP000277212"/>
    </source>
</evidence>
<keyword evidence="2 4" id="KW-0378">Hydrolase</keyword>
<dbReference type="InterPro" id="IPR006710">
    <property type="entry name" value="Glyco_hydro_43"/>
</dbReference>
<dbReference type="Pfam" id="PF17851">
    <property type="entry name" value="GH43_C2"/>
    <property type="match status" value="1"/>
</dbReference>
<dbReference type="CDD" id="cd09001">
    <property type="entry name" value="GH43_FsAxh1-like"/>
    <property type="match status" value="1"/>
</dbReference>
<dbReference type="Gene3D" id="2.115.10.20">
    <property type="entry name" value="Glycosyl hydrolase domain, family 43"/>
    <property type="match status" value="1"/>
</dbReference>
<evidence type="ECO:0000259" key="5">
    <source>
        <dbReference type="Pfam" id="PF17851"/>
    </source>
</evidence>
<dbReference type="InterPro" id="IPR013320">
    <property type="entry name" value="ConA-like_dom_sf"/>
</dbReference>
<dbReference type="InterPro" id="IPR023296">
    <property type="entry name" value="Glyco_hydro_beta-prop_sf"/>
</dbReference>
<reference evidence="6 7" key="1">
    <citation type="submission" date="2017-06" db="EMBL/GenBank/DDBJ databases">
        <title>Comparative genomic analysis of Ambrosia Fusariam Clade fungi.</title>
        <authorList>
            <person name="Stajich J.E."/>
            <person name="Carrillo J."/>
            <person name="Kijimoto T."/>
            <person name="Eskalen A."/>
            <person name="O'Donnell K."/>
            <person name="Kasson M."/>
        </authorList>
    </citation>
    <scope>NUCLEOTIDE SEQUENCE [LARGE SCALE GENOMIC DNA]</scope>
    <source>
        <strain evidence="6">UCR3666</strain>
    </source>
</reference>
<dbReference type="Pfam" id="PF04616">
    <property type="entry name" value="Glyco_hydro_43"/>
    <property type="match status" value="1"/>
</dbReference>
<keyword evidence="7" id="KW-1185">Reference proteome</keyword>
<evidence type="ECO:0000256" key="1">
    <source>
        <dbReference type="ARBA" id="ARBA00009865"/>
    </source>
</evidence>
<protein>
    <recommendedName>
        <fullName evidence="5">Beta-xylosidase C-terminal Concanavalin A-like domain-containing protein</fullName>
    </recommendedName>
</protein>
<dbReference type="GO" id="GO:0004553">
    <property type="term" value="F:hydrolase activity, hydrolyzing O-glycosyl compounds"/>
    <property type="evidence" value="ECO:0007669"/>
    <property type="project" value="InterPro"/>
</dbReference>
<dbReference type="SUPFAM" id="SSF49899">
    <property type="entry name" value="Concanavalin A-like lectins/glucanases"/>
    <property type="match status" value="1"/>
</dbReference>
<dbReference type="InterPro" id="IPR041542">
    <property type="entry name" value="GH43_C2"/>
</dbReference>
<name>A0A3M2S2Q3_9HYPO</name>